<feature type="signal peptide" evidence="1">
    <location>
        <begin position="1"/>
        <end position="23"/>
    </location>
</feature>
<dbReference type="RefSeq" id="WP_099640834.1">
    <property type="nucleotide sequence ID" value="NZ_NKHF01000018.1"/>
</dbReference>
<keyword evidence="1" id="KW-0732">Signal</keyword>
<sequence>MKLHSIAAIVSMTLCSATFSVGATEQEEKTATIGEQILDKVKSKLLSGFGSLLADAVFGSGGPQYVMLSEESLQAIQERVREEIVRDAEFDFISEFRSVEASLKHYGDTVRYKGEDAVLLGGLLLKANDLINHRALNSRYNDDFFYLADTYALAASVVVAVYTERHLAGQVPKSTVVTAARTLADQLSNMLTKKKQADLPLRSGCEAPDPYSQIVEYKCWLKDPYGNYLASYVVEPQYPDDAQYWERKKAQAEAEYKQTKFDKIQAVIDQLRSL</sequence>
<evidence type="ECO:0000313" key="3">
    <source>
        <dbReference type="Proteomes" id="UP000228621"/>
    </source>
</evidence>
<comment type="caution">
    <text evidence="2">The sequence shown here is derived from an EMBL/GenBank/DDBJ whole genome shotgun (WGS) entry which is preliminary data.</text>
</comment>
<dbReference type="OrthoDB" id="6309012at2"/>
<dbReference type="EMBL" id="NKHF01000018">
    <property type="protein sequence ID" value="PCK33076.1"/>
    <property type="molecule type" value="Genomic_DNA"/>
</dbReference>
<dbReference type="Proteomes" id="UP000228621">
    <property type="component" value="Unassembled WGS sequence"/>
</dbReference>
<organism evidence="2 3">
    <name type="scientific">Pseudoalteromonas piscicida</name>
    <dbReference type="NCBI Taxonomy" id="43662"/>
    <lineage>
        <taxon>Bacteria</taxon>
        <taxon>Pseudomonadati</taxon>
        <taxon>Pseudomonadota</taxon>
        <taxon>Gammaproteobacteria</taxon>
        <taxon>Alteromonadales</taxon>
        <taxon>Pseudoalteromonadaceae</taxon>
        <taxon>Pseudoalteromonas</taxon>
    </lineage>
</organism>
<evidence type="ECO:0000256" key="1">
    <source>
        <dbReference type="SAM" id="SignalP"/>
    </source>
</evidence>
<reference evidence="3" key="1">
    <citation type="journal article" date="2019" name="Genome Announc.">
        <title>Draft Genome Sequence of Pseudoalteromonas piscicida Strain 36Y ROTHPW, an Hypersaline Seawater Isolate from the South Coast of Sonora, Mexico.</title>
        <authorList>
            <person name="Sanchez-Diaz R."/>
            <person name="Molina-Garza Z.J."/>
            <person name="Cruz-Suarez L.E."/>
            <person name="Selvin J."/>
            <person name="Kiran G.S."/>
            <person name="Ibarra-Gamez J.C."/>
            <person name="Gomez-Gil B."/>
            <person name="Galaviz-Silva L."/>
        </authorList>
    </citation>
    <scope>NUCLEOTIDE SEQUENCE [LARGE SCALE GENOMIC DNA]</scope>
    <source>
        <strain evidence="3">36Y_RITHPW</strain>
    </source>
</reference>
<proteinExistence type="predicted"/>
<protein>
    <submittedName>
        <fullName evidence="2">Uncharacterized protein</fullName>
    </submittedName>
</protein>
<gene>
    <name evidence="2" type="ORF">CEX98_04010</name>
</gene>
<dbReference type="AlphaFoldDB" id="A0A2A5JUP0"/>
<keyword evidence="3" id="KW-1185">Reference proteome</keyword>
<name>A0A2A5JUP0_PSEO7</name>
<accession>A0A2A5JUP0</accession>
<evidence type="ECO:0000313" key="2">
    <source>
        <dbReference type="EMBL" id="PCK33076.1"/>
    </source>
</evidence>
<feature type="chain" id="PRO_5012879109" evidence="1">
    <location>
        <begin position="24"/>
        <end position="274"/>
    </location>
</feature>